<protein>
    <recommendedName>
        <fullName evidence="3">DUF4345 domain-containing protein</fullName>
    </recommendedName>
</protein>
<feature type="transmembrane region" description="Helical" evidence="1">
    <location>
        <begin position="80"/>
        <end position="98"/>
    </location>
</feature>
<keyword evidence="1" id="KW-0472">Membrane</keyword>
<dbReference type="EMBL" id="CZQE01000096">
    <property type="protein sequence ID" value="CUS43895.1"/>
    <property type="molecule type" value="Genomic_DNA"/>
</dbReference>
<organism evidence="2">
    <name type="scientific">hydrothermal vent metagenome</name>
    <dbReference type="NCBI Taxonomy" id="652676"/>
    <lineage>
        <taxon>unclassified sequences</taxon>
        <taxon>metagenomes</taxon>
        <taxon>ecological metagenomes</taxon>
    </lineage>
</organism>
<dbReference type="AlphaFoldDB" id="A0A160TGF5"/>
<sequence length="144" mass="15669">MPQPLSIRLFALLFGFSVILSITLALYTARSMTFGFPITPEASATLARRILAIRMVGAAFALSLMLFVFFFKSRSARSALVARWVLGVVTSVAFLRSIGIVDAANDGGTAALAVSLVQLTMEAFAILLLYGEDAADWFDVRVWR</sequence>
<feature type="transmembrane region" description="Helical" evidence="1">
    <location>
        <begin position="110"/>
        <end position="131"/>
    </location>
</feature>
<accession>A0A160TGF5</accession>
<evidence type="ECO:0000313" key="2">
    <source>
        <dbReference type="EMBL" id="CUS43895.1"/>
    </source>
</evidence>
<keyword evidence="1" id="KW-1133">Transmembrane helix</keyword>
<keyword evidence="1" id="KW-0812">Transmembrane</keyword>
<name>A0A160TGF5_9ZZZZ</name>
<evidence type="ECO:0008006" key="3">
    <source>
        <dbReference type="Google" id="ProtNLM"/>
    </source>
</evidence>
<reference evidence="2" key="1">
    <citation type="submission" date="2015-10" db="EMBL/GenBank/DDBJ databases">
        <authorList>
            <person name="Gilbert D.G."/>
        </authorList>
    </citation>
    <scope>NUCLEOTIDE SEQUENCE</scope>
</reference>
<evidence type="ECO:0000256" key="1">
    <source>
        <dbReference type="SAM" id="Phobius"/>
    </source>
</evidence>
<feature type="transmembrane region" description="Helical" evidence="1">
    <location>
        <begin position="49"/>
        <end position="71"/>
    </location>
</feature>
<proteinExistence type="predicted"/>
<gene>
    <name evidence="2" type="ORF">MGWOODY_Smn1102</name>
</gene>